<keyword evidence="1" id="KW-0732">Signal</keyword>
<sequence length="80" mass="8792">MRLLHVAISIAASLLFSAQVAAQEITVYRYGMKLDIKRVINISDTSHICGVTSSIMTYEDSEGNVHYLQYQVHGGGCSDN</sequence>
<comment type="caution">
    <text evidence="2">The sequence shown here is derived from an EMBL/GenBank/DDBJ whole genome shotgun (WGS) entry which is preliminary data.</text>
</comment>
<dbReference type="Gene3D" id="2.30.140.50">
    <property type="entry name" value="Protein of unknown function DUF2790"/>
    <property type="match status" value="1"/>
</dbReference>
<dbReference type="Pfam" id="PF10976">
    <property type="entry name" value="DUF2790"/>
    <property type="match status" value="1"/>
</dbReference>
<evidence type="ECO:0000256" key="1">
    <source>
        <dbReference type="SAM" id="SignalP"/>
    </source>
</evidence>
<dbReference type="Proteomes" id="UP000017822">
    <property type="component" value="Unassembled WGS sequence"/>
</dbReference>
<dbReference type="AlphaFoldDB" id="V4Q7E1"/>
<feature type="chain" id="PRO_5004727808" description="DUF2790 domain-containing protein" evidence="1">
    <location>
        <begin position="23"/>
        <end position="80"/>
    </location>
</feature>
<dbReference type="EMBL" id="AOFQ01000059">
    <property type="protein sequence ID" value="ESQ97657.1"/>
    <property type="molecule type" value="Genomic_DNA"/>
</dbReference>
<accession>V4Q7E1</accession>
<evidence type="ECO:0008006" key="4">
    <source>
        <dbReference type="Google" id="ProtNLM"/>
    </source>
</evidence>
<dbReference type="InterPro" id="IPR021245">
    <property type="entry name" value="DUF2790"/>
</dbReference>
<evidence type="ECO:0000313" key="3">
    <source>
        <dbReference type="Proteomes" id="UP000017822"/>
    </source>
</evidence>
<proteinExistence type="predicted"/>
<dbReference type="RefSeq" id="WP_023446569.1">
    <property type="nucleotide sequence ID" value="NZ_AOFQ01000059.1"/>
</dbReference>
<name>V4Q7E1_STUCH</name>
<protein>
    <recommendedName>
        <fullName evidence="4">DUF2790 domain-containing protein</fullName>
    </recommendedName>
</protein>
<feature type="signal peptide" evidence="1">
    <location>
        <begin position="1"/>
        <end position="22"/>
    </location>
</feature>
<evidence type="ECO:0000313" key="2">
    <source>
        <dbReference type="EMBL" id="ESQ97657.1"/>
    </source>
</evidence>
<reference evidence="2 3" key="1">
    <citation type="submission" date="2013-07" db="EMBL/GenBank/DDBJ databases">
        <authorList>
            <person name="Schaap P.J."/>
            <person name="Mehboob F."/>
            <person name="Oosterkamp M.J."/>
            <person name="de Vos W.M."/>
            <person name="Stams A.J.M."/>
            <person name="Koehorst J.J."/>
        </authorList>
    </citation>
    <scope>NUCLEOTIDE SEQUENCE [LARGE SCALE GENOMIC DNA]</scope>
    <source>
        <strain evidence="2 3">AW-1</strain>
    </source>
</reference>
<gene>
    <name evidence="2" type="ORF">F753_19725</name>
</gene>
<organism evidence="2 3">
    <name type="scientific">Stutzerimonas chloritidismutans AW-1</name>
    <dbReference type="NCBI Taxonomy" id="1263865"/>
    <lineage>
        <taxon>Bacteria</taxon>
        <taxon>Pseudomonadati</taxon>
        <taxon>Pseudomonadota</taxon>
        <taxon>Gammaproteobacteria</taxon>
        <taxon>Pseudomonadales</taxon>
        <taxon>Pseudomonadaceae</taxon>
        <taxon>Stutzerimonas</taxon>
    </lineage>
</organism>
<dbReference type="PATRIC" id="fig|1263865.4.peg.3800"/>